<dbReference type="PANTHER" id="PTHR30483:SF6">
    <property type="entry name" value="PERIPLASMIC BINDING PROTEIN OF ABC TRANSPORTER FOR NATURAL AMINO ACIDS"/>
    <property type="match status" value="1"/>
</dbReference>
<name>A0ABS7F309_9PROT</name>
<proteinExistence type="inferred from homology"/>
<keyword evidence="3" id="KW-0029">Amino-acid transport</keyword>
<dbReference type="Proteomes" id="UP001519924">
    <property type="component" value="Unassembled WGS sequence"/>
</dbReference>
<dbReference type="CDD" id="cd06339">
    <property type="entry name" value="PBP1_YraM_LppC_lipoprotein-like"/>
    <property type="match status" value="1"/>
</dbReference>
<evidence type="ECO:0000256" key="3">
    <source>
        <dbReference type="ARBA" id="ARBA00022970"/>
    </source>
</evidence>
<keyword evidence="2" id="KW-0732">Signal</keyword>
<dbReference type="InterPro" id="IPR051010">
    <property type="entry name" value="BCAA_transport"/>
</dbReference>
<comment type="similarity">
    <text evidence="1">Belongs to the leucine-binding protein family.</text>
</comment>
<dbReference type="InterPro" id="IPR028082">
    <property type="entry name" value="Peripla_BP_I"/>
</dbReference>
<evidence type="ECO:0000313" key="6">
    <source>
        <dbReference type="Proteomes" id="UP001519924"/>
    </source>
</evidence>
<gene>
    <name evidence="5" type="ORF">K1J50_07735</name>
</gene>
<evidence type="ECO:0000313" key="5">
    <source>
        <dbReference type="EMBL" id="MBW8269377.1"/>
    </source>
</evidence>
<dbReference type="EMBL" id="JAHZUY010000014">
    <property type="protein sequence ID" value="MBW8269377.1"/>
    <property type="molecule type" value="Genomic_DNA"/>
</dbReference>
<comment type="caution">
    <text evidence="5">The sequence shown here is derived from an EMBL/GenBank/DDBJ whole genome shotgun (WGS) entry which is preliminary data.</text>
</comment>
<dbReference type="PANTHER" id="PTHR30483">
    <property type="entry name" value="LEUCINE-SPECIFIC-BINDING PROTEIN"/>
    <property type="match status" value="1"/>
</dbReference>
<dbReference type="InterPro" id="IPR028081">
    <property type="entry name" value="Leu-bd"/>
</dbReference>
<keyword evidence="6" id="KW-1185">Reference proteome</keyword>
<dbReference type="RefSeq" id="WP_220117136.1">
    <property type="nucleotide sequence ID" value="NZ_JAHZUY010000014.1"/>
</dbReference>
<dbReference type="Pfam" id="PF13458">
    <property type="entry name" value="Peripla_BP_6"/>
    <property type="match status" value="1"/>
</dbReference>
<protein>
    <submittedName>
        <fullName evidence="5">Penicillin-binding protein activator</fullName>
    </submittedName>
</protein>
<dbReference type="Gene3D" id="3.40.50.2300">
    <property type="match status" value="2"/>
</dbReference>
<sequence length="341" mass="33531">MPRSRVALLLPLSGGNAQLGRAMLNAAQLALFEQADRSVEFVPYDTGGSPAGAAGAARAAVAGGARVLVGPLTASETSAAAGTARAAGVPMLALTNDAAQAGPGVWTLGITPQQQVRRVMEAAAGGGARRIGVLAPENEFGRRLAQSARAAAAELALPPPVAVMHAPRGDLAVAARQLHDAAGGALDAVLVGDSGERARQAAAAIAGAGFAAPPRLLGHALWLGDETLARDPALAGAMFAAPDPAARAGFVARYQAAFDEAPSRLASVAYDAAGIAARAVAGGRGGGAPMLGSGELFLGADGPIRLLPGGQTARGLAVFTFDGSGAPRLVEPAAPPGPAGI</sequence>
<dbReference type="SUPFAM" id="SSF53822">
    <property type="entry name" value="Periplasmic binding protein-like I"/>
    <property type="match status" value="1"/>
</dbReference>
<feature type="domain" description="Leucine-binding protein" evidence="4">
    <location>
        <begin position="5"/>
        <end position="281"/>
    </location>
</feature>
<evidence type="ECO:0000256" key="2">
    <source>
        <dbReference type="ARBA" id="ARBA00022729"/>
    </source>
</evidence>
<keyword evidence="3" id="KW-0813">Transport</keyword>
<evidence type="ECO:0000256" key="1">
    <source>
        <dbReference type="ARBA" id="ARBA00010062"/>
    </source>
</evidence>
<evidence type="ECO:0000259" key="4">
    <source>
        <dbReference type="Pfam" id="PF13458"/>
    </source>
</evidence>
<reference evidence="5 6" key="1">
    <citation type="submission" date="2021-08" db="EMBL/GenBank/DDBJ databases">
        <title>Caldovatus sediminis gen. nov., sp. nov., a moderately thermophilic bacterium isolated from a hot spring.</title>
        <authorList>
            <person name="Hu C.-J."/>
            <person name="Li W.-J."/>
            <person name="Xian W.-D."/>
        </authorList>
    </citation>
    <scope>NUCLEOTIDE SEQUENCE [LARGE SCALE GENOMIC DNA]</scope>
    <source>
        <strain evidence="5 6">SYSU G05006</strain>
    </source>
</reference>
<organism evidence="5 6">
    <name type="scientific">Caldovatus aquaticus</name>
    <dbReference type="NCBI Taxonomy" id="2865671"/>
    <lineage>
        <taxon>Bacteria</taxon>
        <taxon>Pseudomonadati</taxon>
        <taxon>Pseudomonadota</taxon>
        <taxon>Alphaproteobacteria</taxon>
        <taxon>Acetobacterales</taxon>
        <taxon>Roseomonadaceae</taxon>
        <taxon>Caldovatus</taxon>
    </lineage>
</organism>
<accession>A0ABS7F309</accession>